<dbReference type="KEGG" id="act:ACLA_080750"/>
<dbReference type="GO" id="GO:0016020">
    <property type="term" value="C:membrane"/>
    <property type="evidence" value="ECO:0007669"/>
    <property type="project" value="UniProtKB-SubCell"/>
</dbReference>
<dbReference type="Proteomes" id="UP000006701">
    <property type="component" value="Unassembled WGS sequence"/>
</dbReference>
<dbReference type="GeneID" id="4700136"/>
<dbReference type="SUPFAM" id="SSF103473">
    <property type="entry name" value="MFS general substrate transporter"/>
    <property type="match status" value="1"/>
</dbReference>
<feature type="region of interest" description="Disordered" evidence="5">
    <location>
        <begin position="44"/>
        <end position="68"/>
    </location>
</feature>
<dbReference type="PROSITE" id="PS50850">
    <property type="entry name" value="MFS"/>
    <property type="match status" value="1"/>
</dbReference>
<evidence type="ECO:0000256" key="5">
    <source>
        <dbReference type="SAM" id="MobiDB-lite"/>
    </source>
</evidence>
<dbReference type="InterPro" id="IPR036259">
    <property type="entry name" value="MFS_trans_sf"/>
</dbReference>
<dbReference type="EMBL" id="DS027060">
    <property type="protein sequence ID" value="EAW06391.1"/>
    <property type="molecule type" value="Genomic_DNA"/>
</dbReference>
<organism evidence="8 9">
    <name type="scientific">Aspergillus clavatus (strain ATCC 1007 / CBS 513.65 / DSM 816 / NCTC 3887 / NRRL 1 / QM 1276 / 107)</name>
    <dbReference type="NCBI Taxonomy" id="344612"/>
    <lineage>
        <taxon>Eukaryota</taxon>
        <taxon>Fungi</taxon>
        <taxon>Dikarya</taxon>
        <taxon>Ascomycota</taxon>
        <taxon>Pezizomycotina</taxon>
        <taxon>Eurotiomycetes</taxon>
        <taxon>Eurotiomycetidae</taxon>
        <taxon>Eurotiales</taxon>
        <taxon>Aspergillaceae</taxon>
        <taxon>Aspergillus</taxon>
        <taxon>Aspergillus subgen. Fumigati</taxon>
    </lineage>
</organism>
<evidence type="ECO:0000313" key="9">
    <source>
        <dbReference type="Proteomes" id="UP000006701"/>
    </source>
</evidence>
<sequence length="518" mass="56610">MTLNDGTYCGLEAYLFFHIGQGDMLCTLLIILVLQAEMPLPQATGNEASMPGPESRLVSWSSPDDPENPKNWTMARKWAATIAVSLFTFISPVSSSMVAPALTKIADELDIQSEVETQLTLSIFVLAYAVGPLCLGPVSEMFGRTRVLQFSNLCYVGWNLGCGFAQTEGQLIAFRFMSGIAGSAPLAIGGGVLSDCWNADQRGKAVGIYSLAPLLGPVVGPIAGGFIAESTTWRWVFWSTSIAGVVIQLFGLLFLPETHAPTLLKRKAKTLGEKSGHTYHTEFDSSQSLLSSLKTSLIRPFKMLTTQPIIQIIALYMAYLFGLFYLLLSTFPGVWEGVYQESIGIGGPNYISLGIGFVLGAQVNARVSDRIYRRLKLERNNTGIPEFRIPAMFVGSVFIPIGLFWYGWSVQAHIHWVMPNIGIVLFSIGSIICLQCMQTYVIDSYTRFAASGLAAAVVLRSLAGFGFPLFAPYMYRSLQYGWGNSLLGLLSIVMGIPTPFVFWFLGERLRGTSQYASG</sequence>
<evidence type="ECO:0000256" key="1">
    <source>
        <dbReference type="ARBA" id="ARBA00004141"/>
    </source>
</evidence>
<dbReference type="OMA" id="FQGMQTY"/>
<gene>
    <name evidence="8" type="ORF">ACLA_080750</name>
</gene>
<keyword evidence="2 6" id="KW-0812">Transmembrane</keyword>
<dbReference type="Gene3D" id="1.20.1250.20">
    <property type="entry name" value="MFS general substrate transporter like domains"/>
    <property type="match status" value="1"/>
</dbReference>
<dbReference type="VEuPathDB" id="FungiDB:ACLA_080750"/>
<keyword evidence="9" id="KW-1185">Reference proteome</keyword>
<feature type="transmembrane region" description="Helical" evidence="6">
    <location>
        <begin position="206"/>
        <end position="227"/>
    </location>
</feature>
<feature type="transmembrane region" description="Helical" evidence="6">
    <location>
        <begin position="482"/>
        <end position="505"/>
    </location>
</feature>
<name>A1CSV4_ASPCL</name>
<evidence type="ECO:0000313" key="8">
    <source>
        <dbReference type="EMBL" id="EAW06391.1"/>
    </source>
</evidence>
<reference evidence="8 9" key="1">
    <citation type="journal article" date="2008" name="PLoS Genet.">
        <title>Genomic islands in the pathogenic filamentous fungus Aspergillus fumigatus.</title>
        <authorList>
            <person name="Fedorova N.D."/>
            <person name="Khaldi N."/>
            <person name="Joardar V.S."/>
            <person name="Maiti R."/>
            <person name="Amedeo P."/>
            <person name="Anderson M.J."/>
            <person name="Crabtree J."/>
            <person name="Silva J.C."/>
            <person name="Badger J.H."/>
            <person name="Albarraq A."/>
            <person name="Angiuoli S."/>
            <person name="Bussey H."/>
            <person name="Bowyer P."/>
            <person name="Cotty P.J."/>
            <person name="Dyer P.S."/>
            <person name="Egan A."/>
            <person name="Galens K."/>
            <person name="Fraser-Liggett C.M."/>
            <person name="Haas B.J."/>
            <person name="Inman J.M."/>
            <person name="Kent R."/>
            <person name="Lemieux S."/>
            <person name="Malavazi I."/>
            <person name="Orvis J."/>
            <person name="Roemer T."/>
            <person name="Ronning C.M."/>
            <person name="Sundaram J.P."/>
            <person name="Sutton G."/>
            <person name="Turner G."/>
            <person name="Venter J.C."/>
            <person name="White O.R."/>
            <person name="Whitty B.R."/>
            <person name="Youngman P."/>
            <person name="Wolfe K.H."/>
            <person name="Goldman G.H."/>
            <person name="Wortman J.R."/>
            <person name="Jiang B."/>
            <person name="Denning D.W."/>
            <person name="Nierman W.C."/>
        </authorList>
    </citation>
    <scope>NUCLEOTIDE SEQUENCE [LARGE SCALE GENOMIC DNA]</scope>
    <source>
        <strain evidence="9">ATCC 1007 / CBS 513.65 / DSM 816 / NCTC 3887 / NRRL 1</strain>
    </source>
</reference>
<feature type="transmembrane region" description="Helical" evidence="6">
    <location>
        <begin position="414"/>
        <end position="436"/>
    </location>
</feature>
<feature type="transmembrane region" description="Helical" evidence="6">
    <location>
        <begin position="448"/>
        <end position="470"/>
    </location>
</feature>
<dbReference type="RefSeq" id="XP_001267817.1">
    <property type="nucleotide sequence ID" value="XM_001267816.1"/>
</dbReference>
<dbReference type="Pfam" id="PF07690">
    <property type="entry name" value="MFS_1"/>
    <property type="match status" value="1"/>
</dbReference>
<keyword evidence="4 6" id="KW-0472">Membrane</keyword>
<dbReference type="GO" id="GO:0022857">
    <property type="term" value="F:transmembrane transporter activity"/>
    <property type="evidence" value="ECO:0007669"/>
    <property type="project" value="InterPro"/>
</dbReference>
<evidence type="ECO:0000256" key="4">
    <source>
        <dbReference type="ARBA" id="ARBA00023136"/>
    </source>
</evidence>
<feature type="transmembrane region" description="Helical" evidence="6">
    <location>
        <begin position="233"/>
        <end position="255"/>
    </location>
</feature>
<dbReference type="eggNOG" id="KOG0255">
    <property type="taxonomic scope" value="Eukaryota"/>
</dbReference>
<feature type="transmembrane region" description="Helical" evidence="6">
    <location>
        <begin position="13"/>
        <end position="34"/>
    </location>
</feature>
<feature type="transmembrane region" description="Helical" evidence="6">
    <location>
        <begin position="387"/>
        <end position="408"/>
    </location>
</feature>
<feature type="transmembrane region" description="Helical" evidence="6">
    <location>
        <begin position="78"/>
        <end position="99"/>
    </location>
</feature>
<feature type="transmembrane region" description="Helical" evidence="6">
    <location>
        <begin position="119"/>
        <end position="138"/>
    </location>
</feature>
<evidence type="ECO:0000256" key="6">
    <source>
        <dbReference type="SAM" id="Phobius"/>
    </source>
</evidence>
<dbReference type="InterPro" id="IPR011701">
    <property type="entry name" value="MFS"/>
</dbReference>
<comment type="subcellular location">
    <subcellularLocation>
        <location evidence="1">Membrane</location>
        <topology evidence="1">Multi-pass membrane protein</topology>
    </subcellularLocation>
</comment>
<dbReference type="HOGENOM" id="CLU_008455_1_1_1"/>
<dbReference type="CDD" id="cd17323">
    <property type="entry name" value="MFS_Tpo1_MDR_like"/>
    <property type="match status" value="1"/>
</dbReference>
<keyword evidence="3 6" id="KW-1133">Transmembrane helix</keyword>
<accession>A1CSV4</accession>
<evidence type="ECO:0000256" key="2">
    <source>
        <dbReference type="ARBA" id="ARBA00022692"/>
    </source>
</evidence>
<proteinExistence type="predicted"/>
<feature type="domain" description="Major facilitator superfamily (MFS) profile" evidence="7">
    <location>
        <begin position="80"/>
        <end position="509"/>
    </location>
</feature>
<feature type="transmembrane region" description="Helical" evidence="6">
    <location>
        <begin position="309"/>
        <end position="328"/>
    </location>
</feature>
<dbReference type="InterPro" id="IPR020846">
    <property type="entry name" value="MFS_dom"/>
</dbReference>
<protein>
    <submittedName>
        <fullName evidence="8">MFS transporter, putative</fullName>
    </submittedName>
</protein>
<feature type="transmembrane region" description="Helical" evidence="6">
    <location>
        <begin position="172"/>
        <end position="194"/>
    </location>
</feature>
<dbReference type="FunFam" id="1.20.1250.20:FF:000011">
    <property type="entry name" value="MFS multidrug transporter, putative"/>
    <property type="match status" value="1"/>
</dbReference>
<dbReference type="PANTHER" id="PTHR23502:SF143">
    <property type="entry name" value="MULTIDRUG TRANSPORTER, PUTATIVE (AFU_ORTHOLOGUE AFUA_7G04900)-RELATED"/>
    <property type="match status" value="1"/>
</dbReference>
<dbReference type="PANTHER" id="PTHR23502">
    <property type="entry name" value="MAJOR FACILITATOR SUPERFAMILY"/>
    <property type="match status" value="1"/>
</dbReference>
<dbReference type="OrthoDB" id="6770063at2759"/>
<feature type="transmembrane region" description="Helical" evidence="6">
    <location>
        <begin position="348"/>
        <end position="367"/>
    </location>
</feature>
<dbReference type="AlphaFoldDB" id="A1CSV4"/>
<evidence type="ECO:0000256" key="3">
    <source>
        <dbReference type="ARBA" id="ARBA00022989"/>
    </source>
</evidence>
<evidence type="ECO:0000259" key="7">
    <source>
        <dbReference type="PROSITE" id="PS50850"/>
    </source>
</evidence>